<name>A0A1Y2JPP9_BRAJP</name>
<organism evidence="1 2">
    <name type="scientific">Bradyrhizobium japonicum</name>
    <dbReference type="NCBI Taxonomy" id="375"/>
    <lineage>
        <taxon>Bacteria</taxon>
        <taxon>Pseudomonadati</taxon>
        <taxon>Pseudomonadota</taxon>
        <taxon>Alphaproteobacteria</taxon>
        <taxon>Hyphomicrobiales</taxon>
        <taxon>Nitrobacteraceae</taxon>
        <taxon>Bradyrhizobium</taxon>
    </lineage>
</organism>
<protein>
    <submittedName>
        <fullName evidence="1">Uncharacterized protein</fullName>
    </submittedName>
</protein>
<evidence type="ECO:0000313" key="2">
    <source>
        <dbReference type="Proteomes" id="UP000193335"/>
    </source>
</evidence>
<proteinExistence type="predicted"/>
<evidence type="ECO:0000313" key="1">
    <source>
        <dbReference type="EMBL" id="OSJ31539.1"/>
    </source>
</evidence>
<reference evidence="1 2" key="1">
    <citation type="submission" date="2017-03" db="EMBL/GenBank/DDBJ databases">
        <title>Whole genome sequences of fourteen strains of Bradyrhizobium canariense and one strain of Bradyrhizobium japonicum isolated from Lupinus (Papilionoideae: Genisteae) species in Algeria.</title>
        <authorList>
            <person name="Crovadore J."/>
            <person name="Chekireb D."/>
            <person name="Brachmann A."/>
            <person name="Chablais R."/>
            <person name="Cochard B."/>
            <person name="Lefort F."/>
        </authorList>
    </citation>
    <scope>NUCLEOTIDE SEQUENCE [LARGE SCALE GENOMIC DNA]</scope>
    <source>
        <strain evidence="1 2">UBMA197</strain>
    </source>
</reference>
<gene>
    <name evidence="1" type="ORF">BSZ19_21890</name>
</gene>
<comment type="caution">
    <text evidence="1">The sequence shown here is derived from an EMBL/GenBank/DDBJ whole genome shotgun (WGS) entry which is preliminary data.</text>
</comment>
<dbReference type="AlphaFoldDB" id="A0A1Y2JPP9"/>
<accession>A0A1Y2JPP9</accession>
<sequence>MADYHLTESDDLVIRTADGAAIPNDPDNRDWIEYQNWLALGNEPDPYKKLPVIVASLDSVGTGKTTNQILGV</sequence>
<dbReference type="RefSeq" id="WP_085401643.1">
    <property type="nucleotide sequence ID" value="NZ_NAFL01000255.1"/>
</dbReference>
<dbReference type="Proteomes" id="UP000193335">
    <property type="component" value="Unassembled WGS sequence"/>
</dbReference>
<dbReference type="EMBL" id="NAFL01000255">
    <property type="protein sequence ID" value="OSJ31539.1"/>
    <property type="molecule type" value="Genomic_DNA"/>
</dbReference>